<evidence type="ECO:0000256" key="1">
    <source>
        <dbReference type="SAM" id="MobiDB-lite"/>
    </source>
</evidence>
<gene>
    <name evidence="2" type="ORF">RHGRI_035680</name>
</gene>
<dbReference type="AlphaFoldDB" id="A0AAV6HQD0"/>
<dbReference type="Proteomes" id="UP000823749">
    <property type="component" value="Chromosome 13"/>
</dbReference>
<protein>
    <submittedName>
        <fullName evidence="2">Uncharacterized protein</fullName>
    </submittedName>
</protein>
<accession>A0AAV6HQD0</accession>
<evidence type="ECO:0000313" key="2">
    <source>
        <dbReference type="EMBL" id="KAG5514346.1"/>
    </source>
</evidence>
<proteinExistence type="predicted"/>
<feature type="region of interest" description="Disordered" evidence="1">
    <location>
        <begin position="1"/>
        <end position="61"/>
    </location>
</feature>
<reference evidence="2 3" key="1">
    <citation type="submission" date="2020-08" db="EMBL/GenBank/DDBJ databases">
        <title>Plant Genome Project.</title>
        <authorList>
            <person name="Zhang R.-G."/>
        </authorList>
    </citation>
    <scope>NUCLEOTIDE SEQUENCE [LARGE SCALE GENOMIC DNA]</scope>
    <source>
        <strain evidence="2">WSP0</strain>
        <tissue evidence="2">Leaf</tissue>
    </source>
</reference>
<sequence>MDGSSEPLIPSQMEDDSSHLSSCESAPPMPEHHQISNVESSSVRIGDSLEENAMGPRKLRAKKITAIWRNRSEDYSL</sequence>
<name>A0AAV6HQD0_9ERIC</name>
<organism evidence="2 3">
    <name type="scientific">Rhododendron griersonianum</name>
    <dbReference type="NCBI Taxonomy" id="479676"/>
    <lineage>
        <taxon>Eukaryota</taxon>
        <taxon>Viridiplantae</taxon>
        <taxon>Streptophyta</taxon>
        <taxon>Embryophyta</taxon>
        <taxon>Tracheophyta</taxon>
        <taxon>Spermatophyta</taxon>
        <taxon>Magnoliopsida</taxon>
        <taxon>eudicotyledons</taxon>
        <taxon>Gunneridae</taxon>
        <taxon>Pentapetalae</taxon>
        <taxon>asterids</taxon>
        <taxon>Ericales</taxon>
        <taxon>Ericaceae</taxon>
        <taxon>Ericoideae</taxon>
        <taxon>Rhodoreae</taxon>
        <taxon>Rhododendron</taxon>
    </lineage>
</organism>
<dbReference type="EMBL" id="JACTNZ010000013">
    <property type="protein sequence ID" value="KAG5514346.1"/>
    <property type="molecule type" value="Genomic_DNA"/>
</dbReference>
<keyword evidence="3" id="KW-1185">Reference proteome</keyword>
<evidence type="ECO:0000313" key="3">
    <source>
        <dbReference type="Proteomes" id="UP000823749"/>
    </source>
</evidence>
<comment type="caution">
    <text evidence="2">The sequence shown here is derived from an EMBL/GenBank/DDBJ whole genome shotgun (WGS) entry which is preliminary data.</text>
</comment>